<evidence type="ECO:0000313" key="8">
    <source>
        <dbReference type="Proteomes" id="UP000070544"/>
    </source>
</evidence>
<dbReference type="PANTHER" id="PTHR21338">
    <property type="entry name" value="MITOCHONDRIAL RIBOSOMAL PROTEIN L41"/>
    <property type="match status" value="1"/>
</dbReference>
<dbReference type="AlphaFoldDB" id="A0A139AA59"/>
<keyword evidence="6" id="KW-0687">Ribonucleoprotein</keyword>
<keyword evidence="8" id="KW-1185">Reference proteome</keyword>
<dbReference type="GO" id="GO:0003735">
    <property type="term" value="F:structural constituent of ribosome"/>
    <property type="evidence" value="ECO:0007669"/>
    <property type="project" value="InterPro"/>
</dbReference>
<protein>
    <submittedName>
        <fullName evidence="7">Uncharacterized protein</fullName>
    </submittedName>
</protein>
<dbReference type="PANTHER" id="PTHR21338:SF0">
    <property type="entry name" value="LARGE RIBOSOMAL SUBUNIT PROTEIN ML41"/>
    <property type="match status" value="1"/>
</dbReference>
<dbReference type="InterPro" id="IPR019189">
    <property type="entry name" value="Ribosomal_mL41"/>
</dbReference>
<evidence type="ECO:0000256" key="6">
    <source>
        <dbReference type="ARBA" id="ARBA00023274"/>
    </source>
</evidence>
<evidence type="ECO:0000256" key="1">
    <source>
        <dbReference type="ARBA" id="ARBA00004173"/>
    </source>
</evidence>
<evidence type="ECO:0000256" key="4">
    <source>
        <dbReference type="ARBA" id="ARBA00022980"/>
    </source>
</evidence>
<evidence type="ECO:0000256" key="3">
    <source>
        <dbReference type="ARBA" id="ARBA00022946"/>
    </source>
</evidence>
<accession>A0A139AA59</accession>
<proteinExistence type="inferred from homology"/>
<name>A0A139AA59_GONPJ</name>
<evidence type="ECO:0000313" key="7">
    <source>
        <dbReference type="EMBL" id="KXS13544.1"/>
    </source>
</evidence>
<reference evidence="7 8" key="1">
    <citation type="journal article" date="2015" name="Genome Biol. Evol.">
        <title>Phylogenomic analyses indicate that early fungi evolved digesting cell walls of algal ancestors of land plants.</title>
        <authorList>
            <person name="Chang Y."/>
            <person name="Wang S."/>
            <person name="Sekimoto S."/>
            <person name="Aerts A.L."/>
            <person name="Choi C."/>
            <person name="Clum A."/>
            <person name="LaButti K.M."/>
            <person name="Lindquist E.A."/>
            <person name="Yee Ngan C."/>
            <person name="Ohm R.A."/>
            <person name="Salamov A.A."/>
            <person name="Grigoriev I.V."/>
            <person name="Spatafora J.W."/>
            <person name="Berbee M.L."/>
        </authorList>
    </citation>
    <scope>NUCLEOTIDE SEQUENCE [LARGE SCALE GENOMIC DNA]</scope>
    <source>
        <strain evidence="7 8">JEL478</strain>
    </source>
</reference>
<keyword evidence="5" id="KW-0496">Mitochondrion</keyword>
<comment type="subcellular location">
    <subcellularLocation>
        <location evidence="1">Mitochondrion</location>
    </subcellularLocation>
</comment>
<dbReference type="GO" id="GO:0005762">
    <property type="term" value="C:mitochondrial large ribosomal subunit"/>
    <property type="evidence" value="ECO:0007669"/>
    <property type="project" value="InterPro"/>
</dbReference>
<evidence type="ECO:0000256" key="2">
    <source>
        <dbReference type="ARBA" id="ARBA00010152"/>
    </source>
</evidence>
<gene>
    <name evidence="7" type="ORF">M427DRAFT_58589</name>
</gene>
<keyword evidence="4" id="KW-0689">Ribosomal protein</keyword>
<comment type="similarity">
    <text evidence="2">Belongs to the mitochondrion-specific ribosomal protein mL41 family.</text>
</comment>
<dbReference type="STRING" id="1344416.A0A139AA59"/>
<dbReference type="Pfam" id="PF09809">
    <property type="entry name" value="MRP-L27"/>
    <property type="match status" value="1"/>
</dbReference>
<organism evidence="7 8">
    <name type="scientific">Gonapodya prolifera (strain JEL478)</name>
    <name type="common">Monoblepharis prolifera</name>
    <dbReference type="NCBI Taxonomy" id="1344416"/>
    <lineage>
        <taxon>Eukaryota</taxon>
        <taxon>Fungi</taxon>
        <taxon>Fungi incertae sedis</taxon>
        <taxon>Chytridiomycota</taxon>
        <taxon>Chytridiomycota incertae sedis</taxon>
        <taxon>Monoblepharidomycetes</taxon>
        <taxon>Monoblepharidales</taxon>
        <taxon>Gonapodyaceae</taxon>
        <taxon>Gonapodya</taxon>
    </lineage>
</organism>
<evidence type="ECO:0000256" key="5">
    <source>
        <dbReference type="ARBA" id="ARBA00023128"/>
    </source>
</evidence>
<keyword evidence="3" id="KW-0809">Transit peptide</keyword>
<sequence>MQAFHFSTSRLSHLPNDALLLATPLVTMTPQILSDRSRHISTAILQRTCSTSQSGLSSRSFVPPSSTDLGSAAVCKTQVRGGATRGVMTGKRGNKNFYKGTGSGSMGHWENGRYVVDPWKVRKYVVPDLSDFALTPYVSRKIAKPKGTQIVPAPTVADYFRNAPGGPEVLDTVIEYQTEVAEIVTEEWIRRNTRKASRINANKRDL</sequence>
<dbReference type="EMBL" id="KQ965777">
    <property type="protein sequence ID" value="KXS13544.1"/>
    <property type="molecule type" value="Genomic_DNA"/>
</dbReference>
<dbReference type="GO" id="GO:0006412">
    <property type="term" value="P:translation"/>
    <property type="evidence" value="ECO:0007669"/>
    <property type="project" value="TreeGrafter"/>
</dbReference>
<dbReference type="Proteomes" id="UP000070544">
    <property type="component" value="Unassembled WGS sequence"/>
</dbReference>
<dbReference type="OrthoDB" id="408933at2759"/>